<gene>
    <name evidence="1" type="ORF">ACFQGH_00225</name>
</gene>
<sequence>MRVKSVPEPPGSIDALGAIRRAVPLVPEPEASCCDRLAASTAIDPEAASDWLTFLKGLELVRESESGFHRTREDPDLGEALLSGVYGAREVREILEEAGEVLAAEEVAERFDAIPRWERHHHRDPEAVWRERVERLLDWLVLVGLAERRDGEYVSRSGSRR</sequence>
<dbReference type="InterPro" id="IPR058821">
    <property type="entry name" value="Double_WHD-containing_halo"/>
</dbReference>
<comment type="caution">
    <text evidence="1">The sequence shown here is derived from an EMBL/GenBank/DDBJ whole genome shotgun (WGS) entry which is preliminary data.</text>
</comment>
<organism evidence="1 2">
    <name type="scientific">Halalkalicoccus tibetensis</name>
    <dbReference type="NCBI Taxonomy" id="175632"/>
    <lineage>
        <taxon>Archaea</taxon>
        <taxon>Methanobacteriati</taxon>
        <taxon>Methanobacteriota</taxon>
        <taxon>Stenosarchaea group</taxon>
        <taxon>Halobacteria</taxon>
        <taxon>Halobacteriales</taxon>
        <taxon>Halococcaceae</taxon>
        <taxon>Halalkalicoccus</taxon>
    </lineage>
</organism>
<evidence type="ECO:0000313" key="2">
    <source>
        <dbReference type="Proteomes" id="UP001596312"/>
    </source>
</evidence>
<dbReference type="EMBL" id="JBHSXQ010000001">
    <property type="protein sequence ID" value="MFC6903619.1"/>
    <property type="molecule type" value="Genomic_DNA"/>
</dbReference>
<accession>A0ABD5UXL1</accession>
<name>A0ABD5UXL1_9EURY</name>
<dbReference type="AlphaFoldDB" id="A0ABD5UXL1"/>
<reference evidence="1 2" key="1">
    <citation type="journal article" date="2019" name="Int. J. Syst. Evol. Microbiol.">
        <title>The Global Catalogue of Microorganisms (GCM) 10K type strain sequencing project: providing services to taxonomists for standard genome sequencing and annotation.</title>
        <authorList>
            <consortium name="The Broad Institute Genomics Platform"/>
            <consortium name="The Broad Institute Genome Sequencing Center for Infectious Disease"/>
            <person name="Wu L."/>
            <person name="Ma J."/>
        </authorList>
    </citation>
    <scope>NUCLEOTIDE SEQUENCE [LARGE SCALE GENOMIC DNA]</scope>
    <source>
        <strain evidence="1 2">CGMCC 1.3240</strain>
    </source>
</reference>
<protein>
    <submittedName>
        <fullName evidence="1">Uncharacterized protein</fullName>
    </submittedName>
</protein>
<dbReference type="RefSeq" id="WP_340602111.1">
    <property type="nucleotide sequence ID" value="NZ_JBBMXV010000001.1"/>
</dbReference>
<keyword evidence="2" id="KW-1185">Reference proteome</keyword>
<proteinExistence type="predicted"/>
<evidence type="ECO:0000313" key="1">
    <source>
        <dbReference type="EMBL" id="MFC6903619.1"/>
    </source>
</evidence>
<dbReference type="Pfam" id="PF25947">
    <property type="entry name" value="WHD_halo_double"/>
    <property type="match status" value="1"/>
</dbReference>
<dbReference type="Proteomes" id="UP001596312">
    <property type="component" value="Unassembled WGS sequence"/>
</dbReference>